<comment type="subunit">
    <text evidence="3">UreD, UreF and UreG form a complex that acts as a GTP-hydrolysis-dependent molecular chaperone, activating the urease apoprotein by helping to assemble the nickel containing metallocenter of UreC. The UreE protein probably delivers the nickel.</text>
</comment>
<reference evidence="4 5" key="1">
    <citation type="submission" date="2024-06" db="EMBL/GenBank/DDBJ databases">
        <title>Sorghum-associated microbial communities from plants grown in Nebraska, USA.</title>
        <authorList>
            <person name="Schachtman D."/>
        </authorList>
    </citation>
    <scope>NUCLEOTIDE SEQUENCE [LARGE SCALE GENOMIC DNA]</scope>
    <source>
        <strain evidence="4 5">736</strain>
    </source>
</reference>
<evidence type="ECO:0000256" key="1">
    <source>
        <dbReference type="ARBA" id="ARBA00022988"/>
    </source>
</evidence>
<keyword evidence="3" id="KW-0963">Cytoplasm</keyword>
<dbReference type="PIRSF" id="PIRSF009467">
    <property type="entry name" value="Ureas_acces_UreF"/>
    <property type="match status" value="1"/>
</dbReference>
<gene>
    <name evidence="3" type="primary">ureF</name>
    <name evidence="4" type="ORF">ABIA69_004273</name>
</gene>
<dbReference type="PANTHER" id="PTHR33620:SF1">
    <property type="entry name" value="UREASE ACCESSORY PROTEIN F"/>
    <property type="match status" value="1"/>
</dbReference>
<comment type="function">
    <text evidence="3">Required for maturation of urease via the functional incorporation of the urease nickel metallocenter.</text>
</comment>
<protein>
    <recommendedName>
        <fullName evidence="3">Urease accessory protein UreF</fullName>
    </recommendedName>
</protein>
<organism evidence="4 5">
    <name type="scientific">Lysinibacillus parviboronicapiens</name>
    <dbReference type="NCBI Taxonomy" id="436516"/>
    <lineage>
        <taxon>Bacteria</taxon>
        <taxon>Bacillati</taxon>
        <taxon>Bacillota</taxon>
        <taxon>Bacilli</taxon>
        <taxon>Bacillales</taxon>
        <taxon>Bacillaceae</taxon>
        <taxon>Lysinibacillus</taxon>
    </lineage>
</organism>
<evidence type="ECO:0000256" key="2">
    <source>
        <dbReference type="ARBA" id="ARBA00023186"/>
    </source>
</evidence>
<sequence>MKRQRDASNNRSNTVDTLTDFSLLRLLQIHDSAFPIGSYTHSYGMETYIQEDLIRTKEQLIEFCRTYLFHNLVYGDALIIQDAFHATKSSNKVRLAELDELCGAIKLAKESRDASVNVGKQFIRTVAPLIDSPLLEQWKHKIDKEDVKGHYAVLYGIYSEALGVDVYHAVMTFMYASLSGLVQNAVRAVPFGQNTGVQALNELLIYVEQAAQKVMDLTIDDLSNNALGIELASMKHEFLFSRLFIS</sequence>
<comment type="subcellular location">
    <subcellularLocation>
        <location evidence="3">Cytoplasm</location>
    </subcellularLocation>
</comment>
<name>A0ABV2PQ53_9BACI</name>
<evidence type="ECO:0000313" key="5">
    <source>
        <dbReference type="Proteomes" id="UP001549363"/>
    </source>
</evidence>
<dbReference type="RefSeq" id="WP_235616353.1">
    <property type="nucleotide sequence ID" value="NZ_CP073713.1"/>
</dbReference>
<dbReference type="PANTHER" id="PTHR33620">
    <property type="entry name" value="UREASE ACCESSORY PROTEIN F"/>
    <property type="match status" value="1"/>
</dbReference>
<dbReference type="HAMAP" id="MF_01385">
    <property type="entry name" value="UreF"/>
    <property type="match status" value="1"/>
</dbReference>
<comment type="caution">
    <text evidence="4">The sequence shown here is derived from an EMBL/GenBank/DDBJ whole genome shotgun (WGS) entry which is preliminary data.</text>
</comment>
<accession>A0ABV2PQ53</accession>
<dbReference type="Proteomes" id="UP001549363">
    <property type="component" value="Unassembled WGS sequence"/>
</dbReference>
<proteinExistence type="inferred from homology"/>
<comment type="similarity">
    <text evidence="3">Belongs to the UreF family.</text>
</comment>
<evidence type="ECO:0000313" key="4">
    <source>
        <dbReference type="EMBL" id="MET4563080.1"/>
    </source>
</evidence>
<dbReference type="Pfam" id="PF01730">
    <property type="entry name" value="UreF"/>
    <property type="match status" value="1"/>
</dbReference>
<keyword evidence="1 3" id="KW-0996">Nickel insertion</keyword>
<dbReference type="InterPro" id="IPR038277">
    <property type="entry name" value="UreF_sf"/>
</dbReference>
<keyword evidence="5" id="KW-1185">Reference proteome</keyword>
<keyword evidence="2 3" id="KW-0143">Chaperone</keyword>
<dbReference type="InterPro" id="IPR002639">
    <property type="entry name" value="UreF"/>
</dbReference>
<evidence type="ECO:0000256" key="3">
    <source>
        <dbReference type="HAMAP-Rule" id="MF_01385"/>
    </source>
</evidence>
<dbReference type="Gene3D" id="1.10.4190.10">
    <property type="entry name" value="Urease accessory protein UreF"/>
    <property type="match status" value="1"/>
</dbReference>
<dbReference type="EMBL" id="JBEPSB010000030">
    <property type="protein sequence ID" value="MET4563080.1"/>
    <property type="molecule type" value="Genomic_DNA"/>
</dbReference>